<reference evidence="3" key="2">
    <citation type="journal article" date="2016" name="Sci. Rep.">
        <title>Dictyocaulus viviparus genome, variome and transcriptome elucidate lungworm biology and support future intervention.</title>
        <authorList>
            <person name="McNulty S.N."/>
            <person name="Strube C."/>
            <person name="Rosa B.A."/>
            <person name="Martin J.C."/>
            <person name="Tyagi R."/>
            <person name="Choi Y.J."/>
            <person name="Wang Q."/>
            <person name="Hallsworth Pepin K."/>
            <person name="Zhang X."/>
            <person name="Ozersky P."/>
            <person name="Wilson R.K."/>
            <person name="Sternberg P.W."/>
            <person name="Gasser R.B."/>
            <person name="Mitreva M."/>
        </authorList>
    </citation>
    <scope>NUCLEOTIDE SEQUENCE [LARGE SCALE GENOMIC DNA]</scope>
    <source>
        <strain evidence="3">HannoverDv2000</strain>
    </source>
</reference>
<organism evidence="2 3">
    <name type="scientific">Dictyocaulus viviparus</name>
    <name type="common">Bovine lungworm</name>
    <dbReference type="NCBI Taxonomy" id="29172"/>
    <lineage>
        <taxon>Eukaryota</taxon>
        <taxon>Metazoa</taxon>
        <taxon>Ecdysozoa</taxon>
        <taxon>Nematoda</taxon>
        <taxon>Chromadorea</taxon>
        <taxon>Rhabditida</taxon>
        <taxon>Rhabditina</taxon>
        <taxon>Rhabditomorpha</taxon>
        <taxon>Strongyloidea</taxon>
        <taxon>Metastrongylidae</taxon>
        <taxon>Dictyocaulus</taxon>
    </lineage>
</organism>
<evidence type="ECO:0000313" key="2">
    <source>
        <dbReference type="EMBL" id="KJH44604.1"/>
    </source>
</evidence>
<dbReference type="STRING" id="29172.A0A0D8XLC9"/>
<sequence length="235" mass="26479">MVYFGKTVLDYGSLYTLEPKYCCIQLSSPQSPEVALATKRKTHPSVFFDREICFFEKMGSGGKLARSFVLCPFCFNNHPFETMKDGDGCNLCPHATCANSYMTLGVCGCLQECGGVMVLDPNSHPKWRLTCNKCPSVVAMFEGAHKFHVLENLCSLCNAHIVNVEYKDKSPLSNGRPNFRGCMFCDESVKDLVNLHHAFRTECDRFQKTSQRPNMRGQKSNRSSARGTRVRNARF</sequence>
<evidence type="ECO:0000256" key="1">
    <source>
        <dbReference type="SAM" id="MobiDB-lite"/>
    </source>
</evidence>
<evidence type="ECO:0000313" key="3">
    <source>
        <dbReference type="Proteomes" id="UP000053766"/>
    </source>
</evidence>
<dbReference type="EMBL" id="KN716460">
    <property type="protein sequence ID" value="KJH44604.1"/>
    <property type="molecule type" value="Genomic_DNA"/>
</dbReference>
<keyword evidence="3" id="KW-1185">Reference proteome</keyword>
<feature type="region of interest" description="Disordered" evidence="1">
    <location>
        <begin position="208"/>
        <end position="235"/>
    </location>
</feature>
<dbReference type="Proteomes" id="UP000053766">
    <property type="component" value="Unassembled WGS sequence"/>
</dbReference>
<protein>
    <submittedName>
        <fullName evidence="2">Uncharacterized protein</fullName>
    </submittedName>
</protein>
<accession>A0A0D8XLC9</accession>
<name>A0A0D8XLC9_DICVI</name>
<feature type="compositionally biased region" description="Polar residues" evidence="1">
    <location>
        <begin position="208"/>
        <end position="226"/>
    </location>
</feature>
<proteinExistence type="predicted"/>
<dbReference type="AlphaFoldDB" id="A0A0D8XLC9"/>
<reference evidence="2 3" key="1">
    <citation type="submission" date="2013-11" db="EMBL/GenBank/DDBJ databases">
        <title>Draft genome of the bovine lungworm Dictyocaulus viviparus.</title>
        <authorList>
            <person name="Mitreva M."/>
        </authorList>
    </citation>
    <scope>NUCLEOTIDE SEQUENCE [LARGE SCALE GENOMIC DNA]</scope>
    <source>
        <strain evidence="2 3">HannoverDv2000</strain>
    </source>
</reference>
<gene>
    <name evidence="2" type="ORF">DICVIV_09356</name>
</gene>
<dbReference type="OrthoDB" id="430051at2759"/>